<sequence length="351" mass="39543">MSKKSHRTPISFLQEYCAKKALTPIYTVLSNEGPIHEPVYVVQCSVGDYKITAKGSSKKKAKHFASYLILMKMFVNNEIVERECTTLQELFLGASAALGPNFLKNIETSEIMQCIDANLIENEENFVGQLQDLCGKRLWSPPKYEIAAQTSQMEGPHFVCRVKVWKWTQEANGASKKAAKRNAANLMLEYIVNNDLTIPKEELEAMDEASLSIIKKEDVEKLDENKEEADEAASKLAKKALTGIWNSKNKRVAPMNIIGLHDSNPCEMLEEALKKVDISPLYTYIEKPPGTVICMLQFSTKPEHIVISAPCSSIEESKILASRRGIMFLNAMTHEYADIDYDLWTRPQDIT</sequence>
<dbReference type="SMART" id="SM00358">
    <property type="entry name" value="DSRM"/>
    <property type="match status" value="2"/>
</dbReference>
<evidence type="ECO:0000313" key="5">
    <source>
        <dbReference type="Proteomes" id="UP001626550"/>
    </source>
</evidence>
<reference evidence="4 5" key="1">
    <citation type="submission" date="2024-11" db="EMBL/GenBank/DDBJ databases">
        <title>Adaptive evolution of stress response genes in parasites aligns with host niche diversity.</title>
        <authorList>
            <person name="Hahn C."/>
            <person name="Resl P."/>
        </authorList>
    </citation>
    <scope>NUCLEOTIDE SEQUENCE [LARGE SCALE GENOMIC DNA]</scope>
    <source>
        <strain evidence="4">EGGRZ-B1_66</strain>
        <tissue evidence="4">Body</tissue>
    </source>
</reference>
<dbReference type="InterPro" id="IPR051247">
    <property type="entry name" value="RLC_Component"/>
</dbReference>
<comment type="caution">
    <text evidence="4">The sequence shown here is derived from an EMBL/GenBank/DDBJ whole genome shotgun (WGS) entry which is preliminary data.</text>
</comment>
<dbReference type="InterPro" id="IPR014720">
    <property type="entry name" value="dsRBD_dom"/>
</dbReference>
<dbReference type="SUPFAM" id="SSF54768">
    <property type="entry name" value="dsRNA-binding domain-like"/>
    <property type="match status" value="2"/>
</dbReference>
<keyword evidence="5" id="KW-1185">Reference proteome</keyword>
<dbReference type="Pfam" id="PF00035">
    <property type="entry name" value="dsrm"/>
    <property type="match status" value="2"/>
</dbReference>
<dbReference type="Proteomes" id="UP001626550">
    <property type="component" value="Unassembled WGS sequence"/>
</dbReference>
<dbReference type="CDD" id="cd00048">
    <property type="entry name" value="DSRM_SF"/>
    <property type="match status" value="1"/>
</dbReference>
<name>A0ABD2Q5V3_9PLAT</name>
<feature type="domain" description="DRBM" evidence="3">
    <location>
        <begin position="8"/>
        <end position="75"/>
    </location>
</feature>
<dbReference type="PANTHER" id="PTHR46205">
    <property type="entry name" value="LOQUACIOUS, ISOFORM B"/>
    <property type="match status" value="1"/>
</dbReference>
<dbReference type="PROSITE" id="PS50137">
    <property type="entry name" value="DS_RBD"/>
    <property type="match status" value="2"/>
</dbReference>
<organism evidence="4 5">
    <name type="scientific">Cichlidogyrus casuarinus</name>
    <dbReference type="NCBI Taxonomy" id="1844966"/>
    <lineage>
        <taxon>Eukaryota</taxon>
        <taxon>Metazoa</taxon>
        <taxon>Spiralia</taxon>
        <taxon>Lophotrochozoa</taxon>
        <taxon>Platyhelminthes</taxon>
        <taxon>Monogenea</taxon>
        <taxon>Monopisthocotylea</taxon>
        <taxon>Dactylogyridea</taxon>
        <taxon>Ancyrocephalidae</taxon>
        <taxon>Cichlidogyrus</taxon>
    </lineage>
</organism>
<feature type="domain" description="DRBM" evidence="3">
    <location>
        <begin position="125"/>
        <end position="193"/>
    </location>
</feature>
<gene>
    <name evidence="4" type="ORF">Ciccas_006397</name>
</gene>
<evidence type="ECO:0000256" key="1">
    <source>
        <dbReference type="ARBA" id="ARBA00022884"/>
    </source>
</evidence>
<protein>
    <recommendedName>
        <fullName evidence="3">DRBM domain-containing protein</fullName>
    </recommendedName>
</protein>
<dbReference type="Gene3D" id="3.30.160.20">
    <property type="match status" value="3"/>
</dbReference>
<proteinExistence type="predicted"/>
<dbReference type="GO" id="GO:0003723">
    <property type="term" value="F:RNA binding"/>
    <property type="evidence" value="ECO:0007669"/>
    <property type="project" value="UniProtKB-UniRule"/>
</dbReference>
<dbReference type="EMBL" id="JBJKFK010000859">
    <property type="protein sequence ID" value="KAL3314972.1"/>
    <property type="molecule type" value="Genomic_DNA"/>
</dbReference>
<evidence type="ECO:0000256" key="2">
    <source>
        <dbReference type="PROSITE-ProRule" id="PRU00266"/>
    </source>
</evidence>
<accession>A0ABD2Q5V3</accession>
<dbReference type="AlphaFoldDB" id="A0ABD2Q5V3"/>
<keyword evidence="1 2" id="KW-0694">RNA-binding</keyword>
<evidence type="ECO:0000313" key="4">
    <source>
        <dbReference type="EMBL" id="KAL3314972.1"/>
    </source>
</evidence>
<evidence type="ECO:0000259" key="3">
    <source>
        <dbReference type="PROSITE" id="PS50137"/>
    </source>
</evidence>
<dbReference type="PANTHER" id="PTHR46205:SF3">
    <property type="entry name" value="LOQUACIOUS, ISOFORM B"/>
    <property type="match status" value="1"/>
</dbReference>